<accession>A0A0K8W9D2</accession>
<evidence type="ECO:0000313" key="6">
    <source>
        <dbReference type="EMBL" id="JAI47475.1"/>
    </source>
</evidence>
<keyword evidence="4" id="KW-1133">Transmembrane helix</keyword>
<dbReference type="Gene3D" id="3.40.80.10">
    <property type="entry name" value="Peptidoglycan recognition protein-like"/>
    <property type="match status" value="1"/>
</dbReference>
<protein>
    <submittedName>
        <fullName evidence="6">Peptidoglycan-recognition protein LF</fullName>
    </submittedName>
</protein>
<dbReference type="GO" id="GO:0008270">
    <property type="term" value="F:zinc ion binding"/>
    <property type="evidence" value="ECO:0007669"/>
    <property type="project" value="InterPro"/>
</dbReference>
<keyword evidence="4" id="KW-0472">Membrane</keyword>
<dbReference type="GO" id="GO:0009253">
    <property type="term" value="P:peptidoglycan catabolic process"/>
    <property type="evidence" value="ECO:0007669"/>
    <property type="project" value="InterPro"/>
</dbReference>
<evidence type="ECO:0000256" key="4">
    <source>
        <dbReference type="SAM" id="Phobius"/>
    </source>
</evidence>
<sequence>LLAYETHSAKISRRYHMSPIKYLQIVCSRLSLRCRPSTIAIRCCGHKDILTPSSDNSELSSSMPLQLSNRSIDNFINYYEHDQRYEELFAKLETLLTNFWRLIKLITGFNLLRTLLITLIHFDKDAVRQSERLVMPWGSFYAPISRPSPGAQATVKSTLITMNANERTPLLKKGQSYGGTSLAAAAAFSDGCVSESAADSSYGSDNDNSSVKGDYAVHEHAGMGKHRSDCCSYLQIMTFVLFLAGGCVIATYLLIAESRIPAMQFSLDLVHRDIWSNVSVPLADFLNFSNVINIVIMQTGGSGCEKLEKCLQILQGLQKQYQKQLGMAQEVPFNFLIGGDRQTYEARGWNYESGLNWVAQNATLVIAFIGNYTTLAPNALQLRSTLSLIAESVRQKKLQRQYKIYGLQNLTNSEVDGKALFGAISQWTQFKGLIKVL</sequence>
<dbReference type="InterPro" id="IPR006619">
    <property type="entry name" value="PGRP_domain_met/bac"/>
</dbReference>
<evidence type="ECO:0000256" key="3">
    <source>
        <dbReference type="ARBA" id="ARBA00022859"/>
    </source>
</evidence>
<reference evidence="6" key="1">
    <citation type="submission" date="2015-06" db="EMBL/GenBank/DDBJ databases">
        <authorList>
            <person name="Hoefler B.C."/>
            <person name="Straight P.D."/>
        </authorList>
    </citation>
    <scope>NUCLEOTIDE SEQUENCE</scope>
</reference>
<dbReference type="PANTHER" id="PTHR11022:SF73">
    <property type="entry name" value="PEPTIDOGLYCAN-RECOGNITION PROTEIN LD"/>
    <property type="match status" value="1"/>
</dbReference>
<dbReference type="PANTHER" id="PTHR11022">
    <property type="entry name" value="PEPTIDOGLYCAN RECOGNITION PROTEIN"/>
    <property type="match status" value="1"/>
</dbReference>
<evidence type="ECO:0000259" key="5">
    <source>
        <dbReference type="SMART" id="SM00701"/>
    </source>
</evidence>
<dbReference type="InterPro" id="IPR002502">
    <property type="entry name" value="Amidase_domain"/>
</dbReference>
<dbReference type="Pfam" id="PF01510">
    <property type="entry name" value="Amidase_2"/>
    <property type="match status" value="1"/>
</dbReference>
<organism evidence="6">
    <name type="scientific">Bactrocera latifrons</name>
    <name type="common">Malaysian fruit fly</name>
    <name type="synonym">Chaetodacus latifrons</name>
    <dbReference type="NCBI Taxonomy" id="174628"/>
    <lineage>
        <taxon>Eukaryota</taxon>
        <taxon>Metazoa</taxon>
        <taxon>Ecdysozoa</taxon>
        <taxon>Arthropoda</taxon>
        <taxon>Hexapoda</taxon>
        <taxon>Insecta</taxon>
        <taxon>Pterygota</taxon>
        <taxon>Neoptera</taxon>
        <taxon>Endopterygota</taxon>
        <taxon>Diptera</taxon>
        <taxon>Brachycera</taxon>
        <taxon>Muscomorpha</taxon>
        <taxon>Tephritoidea</taxon>
        <taxon>Tephritidae</taxon>
        <taxon>Bactrocera</taxon>
        <taxon>Bactrocera</taxon>
    </lineage>
</organism>
<feature type="transmembrane region" description="Helical" evidence="4">
    <location>
        <begin position="233"/>
        <end position="255"/>
    </location>
</feature>
<evidence type="ECO:0000256" key="2">
    <source>
        <dbReference type="ARBA" id="ARBA00022588"/>
    </source>
</evidence>
<dbReference type="GO" id="GO:0008745">
    <property type="term" value="F:N-acetylmuramoyl-L-alanine amidase activity"/>
    <property type="evidence" value="ECO:0007669"/>
    <property type="project" value="InterPro"/>
</dbReference>
<gene>
    <name evidence="6" type="primary">PGRP-LF_0</name>
    <name evidence="6" type="ORF">c3_g1_i2</name>
</gene>
<feature type="domain" description="Peptidoglycan recognition protein family" evidence="5">
    <location>
        <begin position="267"/>
        <end position="411"/>
    </location>
</feature>
<dbReference type="EMBL" id="GDHF01004839">
    <property type="protein sequence ID" value="JAI47475.1"/>
    <property type="molecule type" value="Transcribed_RNA"/>
</dbReference>
<dbReference type="GO" id="GO:0045087">
    <property type="term" value="P:innate immune response"/>
    <property type="evidence" value="ECO:0007669"/>
    <property type="project" value="UniProtKB-KW"/>
</dbReference>
<dbReference type="CDD" id="cd06583">
    <property type="entry name" value="PGRP"/>
    <property type="match status" value="1"/>
</dbReference>
<dbReference type="OrthoDB" id="7939567at2759"/>
<proteinExistence type="inferred from homology"/>
<evidence type="ECO:0000256" key="1">
    <source>
        <dbReference type="ARBA" id="ARBA00007553"/>
    </source>
</evidence>
<keyword evidence="4" id="KW-0812">Transmembrane</keyword>
<dbReference type="InterPro" id="IPR015510">
    <property type="entry name" value="PGRP"/>
</dbReference>
<name>A0A0K8W9D2_BACLA</name>
<dbReference type="SUPFAM" id="SSF55846">
    <property type="entry name" value="N-acetylmuramoyl-L-alanine amidase-like"/>
    <property type="match status" value="1"/>
</dbReference>
<keyword evidence="3" id="KW-0391">Immunity</keyword>
<comment type="similarity">
    <text evidence="1">Belongs to the N-acetylmuramoyl-L-alanine amidase 2 family.</text>
</comment>
<dbReference type="AlphaFoldDB" id="A0A0K8W9D2"/>
<feature type="non-terminal residue" evidence="6">
    <location>
        <position position="1"/>
    </location>
</feature>
<dbReference type="SMART" id="SM00701">
    <property type="entry name" value="PGRP"/>
    <property type="match status" value="1"/>
</dbReference>
<dbReference type="InterPro" id="IPR036505">
    <property type="entry name" value="Amidase/PGRP_sf"/>
</dbReference>
<keyword evidence="2" id="KW-0399">Innate immunity</keyword>